<dbReference type="GO" id="GO:0030234">
    <property type="term" value="F:enzyme regulator activity"/>
    <property type="evidence" value="ECO:0007669"/>
    <property type="project" value="InterPro"/>
</dbReference>
<evidence type="ECO:0000256" key="6">
    <source>
        <dbReference type="ARBA" id="ARBA00008853"/>
    </source>
</evidence>
<feature type="compositionally biased region" description="Polar residues" evidence="16">
    <location>
        <begin position="136"/>
        <end position="148"/>
    </location>
</feature>
<comment type="catalytic activity">
    <reaction evidence="1">
        <text>D-glucono-1,5-lactone + H2O = D-gluconate + H(+)</text>
        <dbReference type="Rhea" id="RHEA:10440"/>
        <dbReference type="ChEBI" id="CHEBI:15377"/>
        <dbReference type="ChEBI" id="CHEBI:15378"/>
        <dbReference type="ChEBI" id="CHEBI:16217"/>
        <dbReference type="ChEBI" id="CHEBI:18391"/>
        <dbReference type="EC" id="3.1.1.17"/>
    </reaction>
</comment>
<feature type="region of interest" description="Disordered" evidence="16">
    <location>
        <begin position="60"/>
        <end position="325"/>
    </location>
</feature>
<feature type="domain" description="SMP-30/Gluconolactonase/LRE-like region" evidence="17">
    <location>
        <begin position="788"/>
        <end position="939"/>
    </location>
</feature>
<feature type="compositionally biased region" description="Low complexity" evidence="16">
    <location>
        <begin position="85"/>
        <end position="100"/>
    </location>
</feature>
<feature type="compositionally biased region" description="Basic and acidic residues" evidence="16">
    <location>
        <begin position="636"/>
        <end position="649"/>
    </location>
</feature>
<keyword evidence="11 18" id="KW-0378">Hydrolase</keyword>
<evidence type="ECO:0000256" key="1">
    <source>
        <dbReference type="ARBA" id="ARBA00001589"/>
    </source>
</evidence>
<dbReference type="GO" id="GO:0005509">
    <property type="term" value="F:calcium ion binding"/>
    <property type="evidence" value="ECO:0007669"/>
    <property type="project" value="InterPro"/>
</dbReference>
<evidence type="ECO:0000256" key="15">
    <source>
        <dbReference type="PIRSR" id="PIRSR605511-2"/>
    </source>
</evidence>
<keyword evidence="9" id="KW-0963">Cytoplasm</keyword>
<dbReference type="PRINTS" id="PR01791">
    <property type="entry name" value="REGUCALCIN"/>
</dbReference>
<gene>
    <name evidence="18" type="ORF">MGAL_10B004391</name>
</gene>
<protein>
    <recommendedName>
        <fullName evidence="8">Regucalcin</fullName>
        <ecNumber evidence="7">3.1.1.17</ecNumber>
    </recommendedName>
    <alternativeName>
        <fullName evidence="13">Gluconolactonase</fullName>
    </alternativeName>
</protein>
<evidence type="ECO:0000256" key="12">
    <source>
        <dbReference type="ARBA" id="ARBA00022837"/>
    </source>
</evidence>
<evidence type="ECO:0000256" key="8">
    <source>
        <dbReference type="ARBA" id="ARBA00016808"/>
    </source>
</evidence>
<dbReference type="OrthoDB" id="423498at2759"/>
<evidence type="ECO:0000256" key="9">
    <source>
        <dbReference type="ARBA" id="ARBA00022490"/>
    </source>
</evidence>
<evidence type="ECO:0000256" key="10">
    <source>
        <dbReference type="ARBA" id="ARBA00022723"/>
    </source>
</evidence>
<evidence type="ECO:0000256" key="5">
    <source>
        <dbReference type="ARBA" id="ARBA00004496"/>
    </source>
</evidence>
<evidence type="ECO:0000256" key="3">
    <source>
        <dbReference type="ARBA" id="ARBA00001936"/>
    </source>
</evidence>
<name>A0A8B6E0X0_MYTGA</name>
<feature type="compositionally biased region" description="Low complexity" evidence="16">
    <location>
        <begin position="229"/>
        <end position="242"/>
    </location>
</feature>
<reference evidence="18" key="1">
    <citation type="submission" date="2018-11" db="EMBL/GenBank/DDBJ databases">
        <authorList>
            <person name="Alioto T."/>
            <person name="Alioto T."/>
        </authorList>
    </citation>
    <scope>NUCLEOTIDE SEQUENCE</scope>
</reference>
<dbReference type="InterPro" id="IPR005511">
    <property type="entry name" value="SMP-30"/>
</dbReference>
<feature type="compositionally biased region" description="Polar residues" evidence="16">
    <location>
        <begin position="424"/>
        <end position="453"/>
    </location>
</feature>
<feature type="compositionally biased region" description="Basic and acidic residues" evidence="16">
    <location>
        <begin position="114"/>
        <end position="135"/>
    </location>
</feature>
<evidence type="ECO:0000256" key="11">
    <source>
        <dbReference type="ARBA" id="ARBA00022801"/>
    </source>
</evidence>
<comment type="caution">
    <text evidence="18">The sequence shown here is derived from an EMBL/GenBank/DDBJ whole genome shotgun (WGS) entry which is preliminary data.</text>
</comment>
<organism evidence="18 19">
    <name type="scientific">Mytilus galloprovincialis</name>
    <name type="common">Mediterranean mussel</name>
    <dbReference type="NCBI Taxonomy" id="29158"/>
    <lineage>
        <taxon>Eukaryota</taxon>
        <taxon>Metazoa</taxon>
        <taxon>Spiralia</taxon>
        <taxon>Lophotrochozoa</taxon>
        <taxon>Mollusca</taxon>
        <taxon>Bivalvia</taxon>
        <taxon>Autobranchia</taxon>
        <taxon>Pteriomorphia</taxon>
        <taxon>Mytilida</taxon>
        <taxon>Mytiloidea</taxon>
        <taxon>Mytilidae</taxon>
        <taxon>Mytilinae</taxon>
        <taxon>Mytilus</taxon>
    </lineage>
</organism>
<dbReference type="PANTHER" id="PTHR10907:SF47">
    <property type="entry name" value="REGUCALCIN"/>
    <property type="match status" value="1"/>
</dbReference>
<accession>A0A8B6E0X0</accession>
<evidence type="ECO:0000256" key="14">
    <source>
        <dbReference type="PIRSR" id="PIRSR605511-1"/>
    </source>
</evidence>
<feature type="compositionally biased region" description="Low complexity" evidence="16">
    <location>
        <begin position="545"/>
        <end position="554"/>
    </location>
</feature>
<feature type="compositionally biased region" description="Polar residues" evidence="16">
    <location>
        <begin position="285"/>
        <end position="317"/>
    </location>
</feature>
<feature type="compositionally biased region" description="Basic and acidic residues" evidence="16">
    <location>
        <begin position="149"/>
        <end position="158"/>
    </location>
</feature>
<feature type="active site" description="Proton donor/acceptor" evidence="14">
    <location>
        <position position="881"/>
    </location>
</feature>
<feature type="region of interest" description="Disordered" evidence="16">
    <location>
        <begin position="372"/>
        <end position="621"/>
    </location>
</feature>
<feature type="compositionally biased region" description="Basic and acidic residues" evidence="16">
    <location>
        <begin position="191"/>
        <end position="205"/>
    </location>
</feature>
<evidence type="ECO:0000259" key="17">
    <source>
        <dbReference type="Pfam" id="PF08450"/>
    </source>
</evidence>
<keyword evidence="10 15" id="KW-0479">Metal-binding</keyword>
<comment type="cofactor">
    <cofactor evidence="15">
        <name>Zn(2+)</name>
        <dbReference type="ChEBI" id="CHEBI:29105"/>
    </cofactor>
    <text evidence="15">Binds 1 divalent metal cation per subunit.</text>
</comment>
<feature type="compositionally biased region" description="Low complexity" evidence="16">
    <location>
        <begin position="600"/>
        <end position="614"/>
    </location>
</feature>
<comment type="cofactor">
    <cofactor evidence="3">
        <name>Mn(2+)</name>
        <dbReference type="ChEBI" id="CHEBI:29035"/>
    </cofactor>
</comment>
<evidence type="ECO:0000256" key="4">
    <source>
        <dbReference type="ARBA" id="ARBA00001946"/>
    </source>
</evidence>
<feature type="region of interest" description="Disordered" evidence="16">
    <location>
        <begin position="634"/>
        <end position="676"/>
    </location>
</feature>
<evidence type="ECO:0000313" key="19">
    <source>
        <dbReference type="Proteomes" id="UP000596742"/>
    </source>
</evidence>
<keyword evidence="12" id="KW-0106">Calcium</keyword>
<sequence length="992" mass="108352">MTKSWNSFPLSIVMSDSHSIESFKVADTNMSWWDSSSLTNFASQASQALKNAQKKIDKVLDIDEGDTSGQSSQQSKPTEEASSAWSTDSWNSWSMSSWDTVQDKSSTEKTLTVKQEKLKSERSKTSRLKQDEASKNESSLKFIQLTSSDSRKVKDLTHSGETQGQVREKKTENISTKEKISKPESSSVEISDNKKQSKMAIHTESETDQSADSYVETHDTSVDMKSITDTESSSSADISTSSVKGSADRLSPQSVGSGETMSTDSQSYEKIQNPEKSFEDVLSLHSASSNNEITDSSINVGSKISDLMTKSDSSPSNEKLDDSEETDVIEMLSTSSVVIGEDASLQDKAVVLPEIIPSDCPKTEQYGSVCESSNFRESHFTQPDIVESSEVIMSNTKQSDSSDITTSNNTDSKDIKSKDEDTIDQTLGTSDNSVDPGDNSSVDIPQSSENYINTEDGDLPETGNEVPENDNVTTETIENIAEDTSNVSALTPVGHHVRNSSLESHDDQPSSPLATSSSGEGSKLDSSVDTDDTVVGNSAKADNDSIGSVSPSSSYVKCMIEEAMDDNMKMEDNSSDGHSVGKSECSRSTGGHESGDEVDTTTSSDIEIISTPTSNGENNKFIDLSPLKIALQKTARRNDGSHRRNDSHDSQSSSSSHSRGEQMSPGRDTDSSEDGVEMKITSEEAKAPLCRDLPPLDEEVADPYNTQKLLKKLAEMAEVLQAREDKLIVLSKENMDLVETNNILRNQLHQVEETQTVEREDVEQVTHEFTKRLSESERLCQQAIRISVLGTMGNGKDLALIPKEKGSLYSLDTDGTIKKHVENITISNGLAWSPDNKTMYYIDSVPGVVYAFDYDIDNGTICRQRTIAEFEKGPFGSPFPDGMTIDTDGMLWIACFFGGRVMRMDPETGKQIRTVEMPAKRITSCCFGGTKNDELYVTCCVEEDAEKFPLTGSVFKVTGLGVKGFPCYKYTGKCITTETETITAETVTQSNL</sequence>
<feature type="binding site" evidence="15">
    <location>
        <position position="881"/>
    </location>
    <ligand>
        <name>a divalent metal cation</name>
        <dbReference type="ChEBI" id="CHEBI:60240"/>
    </ligand>
</feature>
<dbReference type="InterPro" id="IPR013658">
    <property type="entry name" value="SGL"/>
</dbReference>
<dbReference type="Gene3D" id="2.120.10.30">
    <property type="entry name" value="TolB, C-terminal domain"/>
    <property type="match status" value="1"/>
</dbReference>
<dbReference type="AlphaFoldDB" id="A0A8B6E0X0"/>
<evidence type="ECO:0000313" key="18">
    <source>
        <dbReference type="EMBL" id="VDI26709.1"/>
    </source>
</evidence>
<feature type="binding site" evidence="15">
    <location>
        <position position="828"/>
    </location>
    <ligand>
        <name>a divalent metal cation</name>
        <dbReference type="ChEBI" id="CHEBI:60240"/>
    </ligand>
</feature>
<dbReference type="EC" id="3.1.1.17" evidence="7"/>
<feature type="compositionally biased region" description="Basic and acidic residues" evidence="16">
    <location>
        <begin position="411"/>
        <end position="420"/>
    </location>
</feature>
<dbReference type="Pfam" id="PF08450">
    <property type="entry name" value="SGL"/>
    <property type="match status" value="1"/>
</dbReference>
<dbReference type="SUPFAM" id="SSF63829">
    <property type="entry name" value="Calcium-dependent phosphotriesterase"/>
    <property type="match status" value="1"/>
</dbReference>
<dbReference type="EMBL" id="UYJE01004271">
    <property type="protein sequence ID" value="VDI26709.1"/>
    <property type="molecule type" value="Genomic_DNA"/>
</dbReference>
<comment type="cofactor">
    <cofactor evidence="4">
        <name>Mg(2+)</name>
        <dbReference type="ChEBI" id="CHEBI:18420"/>
    </cofactor>
</comment>
<proteinExistence type="inferred from homology"/>
<dbReference type="PRINTS" id="PR01790">
    <property type="entry name" value="SMP30FAMILY"/>
</dbReference>
<dbReference type="Proteomes" id="UP000596742">
    <property type="component" value="Unassembled WGS sequence"/>
</dbReference>
<feature type="compositionally biased region" description="Polar residues" evidence="16">
    <location>
        <begin position="470"/>
        <end position="489"/>
    </location>
</feature>
<keyword evidence="15" id="KW-0862">Zinc</keyword>
<dbReference type="GO" id="GO:0004341">
    <property type="term" value="F:gluconolactonase activity"/>
    <property type="evidence" value="ECO:0007669"/>
    <property type="project" value="UniProtKB-EC"/>
</dbReference>
<dbReference type="GO" id="GO:0019853">
    <property type="term" value="P:L-ascorbic acid biosynthetic process"/>
    <property type="evidence" value="ECO:0007669"/>
    <property type="project" value="TreeGrafter"/>
</dbReference>
<evidence type="ECO:0000256" key="7">
    <source>
        <dbReference type="ARBA" id="ARBA00013227"/>
    </source>
</evidence>
<evidence type="ECO:0000256" key="2">
    <source>
        <dbReference type="ARBA" id="ARBA00001913"/>
    </source>
</evidence>
<dbReference type="InterPro" id="IPR008367">
    <property type="entry name" value="Regucalcin"/>
</dbReference>
<dbReference type="InterPro" id="IPR011042">
    <property type="entry name" value="6-blade_b-propeller_TolB-like"/>
</dbReference>
<keyword evidence="19" id="KW-1185">Reference proteome</keyword>
<feature type="compositionally biased region" description="Low complexity" evidence="16">
    <location>
        <begin position="516"/>
        <end position="527"/>
    </location>
</feature>
<comment type="similarity">
    <text evidence="6">Belongs to the SMP-30/CGR1 family.</text>
</comment>
<feature type="compositionally biased region" description="Low complexity" evidence="16">
    <location>
        <begin position="399"/>
        <end position="410"/>
    </location>
</feature>
<dbReference type="PANTHER" id="PTHR10907">
    <property type="entry name" value="REGUCALCIN"/>
    <property type="match status" value="1"/>
</dbReference>
<comment type="subcellular location">
    <subcellularLocation>
        <location evidence="5">Cytoplasm</location>
    </subcellularLocation>
</comment>
<feature type="compositionally biased region" description="Polar residues" evidence="16">
    <location>
        <begin position="251"/>
        <end position="270"/>
    </location>
</feature>
<feature type="compositionally biased region" description="Polar residues" evidence="16">
    <location>
        <begin position="67"/>
        <end position="84"/>
    </location>
</feature>
<dbReference type="GO" id="GO:0005737">
    <property type="term" value="C:cytoplasm"/>
    <property type="evidence" value="ECO:0007669"/>
    <property type="project" value="UniProtKB-SubCell"/>
</dbReference>
<comment type="cofactor">
    <cofactor evidence="2">
        <name>Ca(2+)</name>
        <dbReference type="ChEBI" id="CHEBI:29108"/>
    </cofactor>
</comment>
<feature type="compositionally biased region" description="Basic and acidic residues" evidence="16">
    <location>
        <begin position="166"/>
        <end position="182"/>
    </location>
</feature>
<feature type="compositionally biased region" description="Basic and acidic residues" evidence="16">
    <location>
        <begin position="215"/>
        <end position="228"/>
    </location>
</feature>
<evidence type="ECO:0000256" key="16">
    <source>
        <dbReference type="SAM" id="MobiDB-lite"/>
    </source>
</evidence>
<evidence type="ECO:0000256" key="13">
    <source>
        <dbReference type="ARBA" id="ARBA00032464"/>
    </source>
</evidence>